<comment type="caution">
    <text evidence="1">The sequence shown here is derived from an EMBL/GenBank/DDBJ whole genome shotgun (WGS) entry which is preliminary data.</text>
</comment>
<sequence>MKKYISVLVVAILLTIMSGLLDGTEVKTEEELQEYYAHAS</sequence>
<name>A0ABV6LK31_9BACI</name>
<protein>
    <recommendedName>
        <fullName evidence="3">Aspartate phosphatase</fullName>
    </recommendedName>
</protein>
<dbReference type="Proteomes" id="UP001589836">
    <property type="component" value="Unassembled WGS sequence"/>
</dbReference>
<evidence type="ECO:0000313" key="1">
    <source>
        <dbReference type="EMBL" id="MFC0522756.1"/>
    </source>
</evidence>
<gene>
    <name evidence="1" type="ORF">ACFFGV_04020</name>
</gene>
<organism evidence="1 2">
    <name type="scientific">Pontibacillus salicampi</name>
    <dbReference type="NCBI Taxonomy" id="1449801"/>
    <lineage>
        <taxon>Bacteria</taxon>
        <taxon>Bacillati</taxon>
        <taxon>Bacillota</taxon>
        <taxon>Bacilli</taxon>
        <taxon>Bacillales</taxon>
        <taxon>Bacillaceae</taxon>
        <taxon>Pontibacillus</taxon>
    </lineage>
</organism>
<accession>A0ABV6LK31</accession>
<proteinExistence type="predicted"/>
<dbReference type="RefSeq" id="WP_377345288.1">
    <property type="nucleotide sequence ID" value="NZ_JBHLTP010000003.1"/>
</dbReference>
<keyword evidence="2" id="KW-1185">Reference proteome</keyword>
<evidence type="ECO:0008006" key="3">
    <source>
        <dbReference type="Google" id="ProtNLM"/>
    </source>
</evidence>
<reference evidence="1 2" key="1">
    <citation type="submission" date="2024-09" db="EMBL/GenBank/DDBJ databases">
        <authorList>
            <person name="Sun Q."/>
            <person name="Mori K."/>
        </authorList>
    </citation>
    <scope>NUCLEOTIDE SEQUENCE [LARGE SCALE GENOMIC DNA]</scope>
    <source>
        <strain evidence="1 2">NCAIM B.02529</strain>
    </source>
</reference>
<dbReference type="EMBL" id="JBHLTP010000003">
    <property type="protein sequence ID" value="MFC0522756.1"/>
    <property type="molecule type" value="Genomic_DNA"/>
</dbReference>
<evidence type="ECO:0000313" key="2">
    <source>
        <dbReference type="Proteomes" id="UP001589836"/>
    </source>
</evidence>